<gene>
    <name evidence="3" type="ORF">BDFB_000350</name>
</gene>
<accession>A0A482VAI4</accession>
<organism evidence="3 4">
    <name type="scientific">Asbolus verrucosus</name>
    <name type="common">Desert ironclad beetle</name>
    <dbReference type="NCBI Taxonomy" id="1661398"/>
    <lineage>
        <taxon>Eukaryota</taxon>
        <taxon>Metazoa</taxon>
        <taxon>Ecdysozoa</taxon>
        <taxon>Arthropoda</taxon>
        <taxon>Hexapoda</taxon>
        <taxon>Insecta</taxon>
        <taxon>Pterygota</taxon>
        <taxon>Neoptera</taxon>
        <taxon>Endopterygota</taxon>
        <taxon>Coleoptera</taxon>
        <taxon>Polyphaga</taxon>
        <taxon>Cucujiformia</taxon>
        <taxon>Tenebrionidae</taxon>
        <taxon>Pimeliinae</taxon>
        <taxon>Asbolus</taxon>
    </lineage>
</organism>
<dbReference type="InterPro" id="IPR036508">
    <property type="entry name" value="Chitin-bd_dom_sf"/>
</dbReference>
<dbReference type="AlphaFoldDB" id="A0A482VAI4"/>
<dbReference type="EMBL" id="QDEB01120481">
    <property type="protein sequence ID" value="RZB40277.1"/>
    <property type="molecule type" value="Genomic_DNA"/>
</dbReference>
<dbReference type="PROSITE" id="PS50940">
    <property type="entry name" value="CHIT_BIND_II"/>
    <property type="match status" value="1"/>
</dbReference>
<evidence type="ECO:0000313" key="4">
    <source>
        <dbReference type="Proteomes" id="UP000292052"/>
    </source>
</evidence>
<keyword evidence="1" id="KW-0812">Transmembrane</keyword>
<evidence type="ECO:0000313" key="3">
    <source>
        <dbReference type="EMBL" id="RZB40277.1"/>
    </source>
</evidence>
<dbReference type="GO" id="GO:0005576">
    <property type="term" value="C:extracellular region"/>
    <property type="evidence" value="ECO:0007669"/>
    <property type="project" value="InterPro"/>
</dbReference>
<feature type="domain" description="Chitin-binding type-2" evidence="2">
    <location>
        <begin position="236"/>
        <end position="299"/>
    </location>
</feature>
<protein>
    <submittedName>
        <fullName evidence="3">Cuticular protein analogous to peritrophins 1-A</fullName>
    </submittedName>
</protein>
<dbReference type="OrthoDB" id="10059269at2759"/>
<dbReference type="STRING" id="1661398.A0A482VAI4"/>
<dbReference type="Proteomes" id="UP000292052">
    <property type="component" value="Unassembled WGS sequence"/>
</dbReference>
<name>A0A482VAI4_ASBVE</name>
<keyword evidence="1" id="KW-0472">Membrane</keyword>
<proteinExistence type="predicted"/>
<dbReference type="InterPro" id="IPR052976">
    <property type="entry name" value="Scoloptoxin-like"/>
</dbReference>
<dbReference type="Pfam" id="PF01607">
    <property type="entry name" value="CBM_14"/>
    <property type="match status" value="1"/>
</dbReference>
<dbReference type="SMART" id="SM00494">
    <property type="entry name" value="ChtBD2"/>
    <property type="match status" value="1"/>
</dbReference>
<dbReference type="GO" id="GO:0008061">
    <property type="term" value="F:chitin binding"/>
    <property type="evidence" value="ECO:0007669"/>
    <property type="project" value="InterPro"/>
</dbReference>
<dbReference type="InterPro" id="IPR002557">
    <property type="entry name" value="Chitin-bd_dom"/>
</dbReference>
<evidence type="ECO:0000259" key="2">
    <source>
        <dbReference type="PROSITE" id="PS50940"/>
    </source>
</evidence>
<dbReference type="SUPFAM" id="SSF57625">
    <property type="entry name" value="Invertebrate chitin-binding proteins"/>
    <property type="match status" value="1"/>
</dbReference>
<keyword evidence="4" id="KW-1185">Reference proteome</keyword>
<dbReference type="PANTHER" id="PTHR22933:SF43">
    <property type="entry name" value="LP10131P"/>
    <property type="match status" value="1"/>
</dbReference>
<keyword evidence="1" id="KW-1133">Transmembrane helix</keyword>
<comment type="caution">
    <text evidence="3">The sequence shown here is derived from an EMBL/GenBank/DDBJ whole genome shotgun (WGS) entry which is preliminary data.</text>
</comment>
<dbReference type="PANTHER" id="PTHR22933">
    <property type="entry name" value="FI18007P1-RELATED"/>
    <property type="match status" value="1"/>
</dbReference>
<feature type="transmembrane region" description="Helical" evidence="1">
    <location>
        <begin position="12"/>
        <end position="38"/>
    </location>
</feature>
<evidence type="ECO:0000256" key="1">
    <source>
        <dbReference type="SAM" id="Phobius"/>
    </source>
</evidence>
<reference evidence="3 4" key="1">
    <citation type="submission" date="2017-03" db="EMBL/GenBank/DDBJ databases">
        <title>Genome of the blue death feigning beetle - Asbolus verrucosus.</title>
        <authorList>
            <person name="Rider S.D."/>
        </authorList>
    </citation>
    <scope>NUCLEOTIDE SEQUENCE [LARGE SCALE GENOMIC DNA]</scope>
    <source>
        <strain evidence="3">Butters</strain>
        <tissue evidence="3">Head and leg muscle</tissue>
    </source>
</reference>
<sequence length="335" mass="38094">MAISLTTDWSKIRYVIVLLASTVATGLTTSGKMFIICLQQKRQLFREHLLPQQGGKIPDGAFEPGRLILNKFNQNGLYSSDGYHLEQRNPDRHHNHKQFFPDTVKVHPRPDNRYVAPPGQYHSARPVDTTYLIREPVNYVLLPPIRHYASIPFLPQASLKLLRKFKYEKVGNNYDGSWNEIFSPNELPSKLQDYGGYAVAPVKLRQAQKEQQQDLSKVPGVPGVDYPLYHSVPQTSFSCKHVPALPGIYANVETGCQAYHVCHDGREGEQGASFLCTNGTIFNQAEFACDWWYKVNCHEAPNLYRLNLDPLKNPYVPKPKPEELVNVNYVPVGKY</sequence>
<dbReference type="Gene3D" id="2.170.140.10">
    <property type="entry name" value="Chitin binding domain"/>
    <property type="match status" value="1"/>
</dbReference>